<proteinExistence type="predicted"/>
<gene>
    <name evidence="3" type="ORF">BYZ73_02820</name>
</gene>
<evidence type="ECO:0000313" key="4">
    <source>
        <dbReference type="Proteomes" id="UP000248659"/>
    </source>
</evidence>
<name>A0ABX9DMY4_9RHOB</name>
<dbReference type="InterPro" id="IPR024474">
    <property type="entry name" value="Znf_dom_IS66"/>
</dbReference>
<evidence type="ECO:0000256" key="1">
    <source>
        <dbReference type="SAM" id="MobiDB-lite"/>
    </source>
</evidence>
<sequence>MRKTGKNGTEGLDTIPARLRFIGTMRPRYACRTCTSEHPTRRLTQHIRNSESTHVCRAIPGPQPEPP</sequence>
<reference evidence="3 4" key="1">
    <citation type="submission" date="2017-01" db="EMBL/GenBank/DDBJ databases">
        <title>Genome sequence of Rhodovulum viride JA756.</title>
        <authorList>
            <person name="Lakshmi K.V."/>
            <person name="Tushar L.D."/>
            <person name="Sasikala C."/>
            <person name="Venkataramana C."/>
        </authorList>
    </citation>
    <scope>NUCLEOTIDE SEQUENCE [LARGE SCALE GENOMIC DNA]</scope>
    <source>
        <strain evidence="3 4">JA756</strain>
    </source>
</reference>
<dbReference type="Proteomes" id="UP000248659">
    <property type="component" value="Unassembled WGS sequence"/>
</dbReference>
<dbReference type="EMBL" id="MUAV01000003">
    <property type="protein sequence ID" value="RAP42622.1"/>
    <property type="molecule type" value="Genomic_DNA"/>
</dbReference>
<keyword evidence="4" id="KW-1185">Reference proteome</keyword>
<evidence type="ECO:0000313" key="3">
    <source>
        <dbReference type="EMBL" id="RAP42622.1"/>
    </source>
</evidence>
<feature type="region of interest" description="Disordered" evidence="1">
    <location>
        <begin position="46"/>
        <end position="67"/>
    </location>
</feature>
<protein>
    <recommendedName>
        <fullName evidence="2">Transposase IS66 zinc-finger binding domain-containing protein</fullName>
    </recommendedName>
</protein>
<accession>A0ABX9DMY4</accession>
<feature type="domain" description="Transposase IS66 zinc-finger binding" evidence="2">
    <location>
        <begin position="9"/>
        <end position="34"/>
    </location>
</feature>
<organism evidence="3 4">
    <name type="scientific">Rhodovulum viride</name>
    <dbReference type="NCBI Taxonomy" id="1231134"/>
    <lineage>
        <taxon>Bacteria</taxon>
        <taxon>Pseudomonadati</taxon>
        <taxon>Pseudomonadota</taxon>
        <taxon>Alphaproteobacteria</taxon>
        <taxon>Rhodobacterales</taxon>
        <taxon>Paracoccaceae</taxon>
        <taxon>Rhodovulum</taxon>
    </lineage>
</organism>
<dbReference type="Pfam" id="PF13005">
    <property type="entry name" value="zf-IS66"/>
    <property type="match status" value="1"/>
</dbReference>
<evidence type="ECO:0000259" key="2">
    <source>
        <dbReference type="Pfam" id="PF13005"/>
    </source>
</evidence>
<comment type="caution">
    <text evidence="3">The sequence shown here is derived from an EMBL/GenBank/DDBJ whole genome shotgun (WGS) entry which is preliminary data.</text>
</comment>